<sequence length="1888" mass="204137">MGCGASTSSTPVKAVDPGNVEWRITISMASGESTTMSLDPSCGVAELKRCAKDFFKKPFLQLVLGDRVLLDSQMIEEALSNGATVTAVVQSPRLAATRACFAMWCPGGSKVITFGCYSPGKVHEVPDQLRQVREVVASEAAFAAILGDGEVVAWGLKDNGGDCSAVQEQLKDVQQIAATQSAFAALKADGSVVTWGTRSNGGNSDHVENLKDVREVVGCEIAFAAILADRSVVTWGESRCDQSKVEGRLRDVKQIAPARTGFAALLADGSVVTWPHSRNADDRKDELQNVQKLVANEGAWAAIRADGSIVAFGDREFGGDDSEVRDQLKNVIDVTPAGYGAFAALLQDGSVVTWGDKTRGGDSSKVQDQLKDVQAIRSTRRAFAAILADGSVVTWGDSSYGGDCSEVQDRLKDVQQIVGCSNTFAAVCGNGSLVSWGGGAHMHSNLEADVVIIGGGSIGTTWHSAGMLWRLRPSDADIELNAYSRGSPRHTRGQKPVDEGRVGVIGEMCKKLEEETEIASWTENGGGLFVGTNAERLAEYKRFAETGKYFGIESHVLSPSEVKDVHPLLRVDDIYGGVYSPGDGTIDPTSICNAYAKASRKFGGGVYENVGVSGIEVEDYLTAGSVLTACGKRIETPTVVNACGAWANEIAAMVGVQIPLKAMKHAMVLTEPIAGMHSGLPNVRDHDLSVYLKTQGDSMAIGGYEQNPEFWPDVDPGFSFGLFELDYDTFGQNLAGHMQRCPVIEETGIKSTVCGPESFTPDHKPLMGPHPGVRGFYHACGFNSMGMMLGGGVGRELTKWILTGSPEVDLFSFDCARFHPESVSDSHWVRDRTHESYAKTYAIVFPHDESLAGRGSRKSALYDELLSRGCVYQARHGFERPGWFVPSSGSQEALSYDFYGAYEEGAWRLGEADHPDIPKHESHEYLDLVEGELTFDWPQSHATVAEECRAAREGVAVFDQSYFGKFYLNGPDADQAVQYLCGADMENKRIGSVTYTPLCNSRGGVEADLTVTKLQNPKGDNCYYFAAGGNTATKDLAWIRKVLEDKNFDAHIEDHSESMTLISVQGPHSRRLLQSLTDSDMSDESLPFSGAKHLEIAGHPLLVLRLTFVGELGFELHTPAESAVAVYRAVHAAGAKLSELEGIPAGIGFTVLSKLKRTGEAGLRRKLVCLVLEAASVPLHGAESIWRDGQCVGYVRSTAYGHTIGKSIAYGYVDCPEPCAQLRFTSWETLLMSEAKITNKWLEAGDWQVGDKGERHAAKLHLKAPFDPSNSRVKGLYPPPEPTMEGSLEGRLRQLCHIVEMLTGRLGPVEARSANERNNRKEDLLRTTTSHSKLCRAVEMLARLPAAANTGLGLCRLCSGFAASQEAMTRAEGIIQRTSRLFIDNKYVEAENGARLPVLSPTDGKSFASIAHASAGDVDRAVRSARRCFDDGDWASRSPEARAEVLKKVAAALRSPEVLEAFCVGKWGLRKDLIMQPPMSVRMLMRLLSGVREAGDIQMSKKMVAKATMEMRCDKAGIADASSLPNTDSVYETAHNAVLKAMFFGHILMTSEEEGLLEAGYAEAWTMKDFSTAAAEKVSIISTARRDYAESRIPLCMGRNFEDYPFPHNPAAAVGIVERILTEIHMGIMPRDQAELPDMIIKLVLDALDRQVDMTSTDRDMLILAATSVKTMSPKQDLYVLTKSFRVKPFERDVDEHGWCVEGSSYAERLIRELPSEPHLIFTSGQSLLGGAASATLEAWSSLKGGHLDVVAGDSTYRFLSTLCGPSIEAIQEELSALKAKQGAVEEGGAGVEESLETAPEDPMELDPGCSASAGEPEMDDSIFNGAYDKAAQEAGDGDGSKKVEESARHVFVAPKAAGKESEVRNTLMGAAKDVVSRAFSVIRASDY</sequence>
<evidence type="ECO:0000259" key="7">
    <source>
        <dbReference type="Pfam" id="PF16350"/>
    </source>
</evidence>
<dbReference type="InterPro" id="IPR027266">
    <property type="entry name" value="TrmE/GcvT-like"/>
</dbReference>
<evidence type="ECO:0000313" key="9">
    <source>
        <dbReference type="Proteomes" id="UP000186817"/>
    </source>
</evidence>
<dbReference type="Gene3D" id="3.30.70.1400">
    <property type="entry name" value="Aminomethyltransferase beta-barrel domains"/>
    <property type="match status" value="1"/>
</dbReference>
<feature type="domain" description="FAD dependent oxidoreductase" evidence="4">
    <location>
        <begin position="449"/>
        <end position="800"/>
    </location>
</feature>
<evidence type="ECO:0000259" key="3">
    <source>
        <dbReference type="Pfam" id="PF00171"/>
    </source>
</evidence>
<reference evidence="8 9" key="1">
    <citation type="submission" date="2016-02" db="EMBL/GenBank/DDBJ databases">
        <title>Genome analysis of coral dinoflagellate symbionts highlights evolutionary adaptations to a symbiotic lifestyle.</title>
        <authorList>
            <person name="Aranda M."/>
            <person name="Li Y."/>
            <person name="Liew Y.J."/>
            <person name="Baumgarten S."/>
            <person name="Simakov O."/>
            <person name="Wilson M."/>
            <person name="Piel J."/>
            <person name="Ashoor H."/>
            <person name="Bougouffa S."/>
            <person name="Bajic V.B."/>
            <person name="Ryu T."/>
            <person name="Ravasi T."/>
            <person name="Bayer T."/>
            <person name="Micklem G."/>
            <person name="Kim H."/>
            <person name="Bhak J."/>
            <person name="Lajeunesse T.C."/>
            <person name="Voolstra C.R."/>
        </authorList>
    </citation>
    <scope>NUCLEOTIDE SEQUENCE [LARGE SCALE GENOMIC DNA]</scope>
    <source>
        <strain evidence="8 9">CCMP2467</strain>
    </source>
</reference>
<name>A0A1Q9EMU4_SYMMI</name>
<dbReference type="Gene3D" id="3.30.1360.120">
    <property type="entry name" value="Probable tRNA modification gtpase trme, domain 1"/>
    <property type="match status" value="1"/>
</dbReference>
<dbReference type="InterPro" id="IPR032503">
    <property type="entry name" value="FAO_M"/>
</dbReference>
<dbReference type="SUPFAM" id="SSF53720">
    <property type="entry name" value="ALDH-like"/>
    <property type="match status" value="1"/>
</dbReference>
<dbReference type="Gene3D" id="3.40.605.10">
    <property type="entry name" value="Aldehyde Dehydrogenase, Chain A, domain 1"/>
    <property type="match status" value="1"/>
</dbReference>
<comment type="caution">
    <text evidence="8">The sequence shown here is derived from an EMBL/GenBank/DDBJ whole genome shotgun (WGS) entry which is preliminary data.</text>
</comment>
<dbReference type="Pfam" id="PF01266">
    <property type="entry name" value="DAO"/>
    <property type="match status" value="1"/>
</dbReference>
<feature type="domain" description="Aldehyde dehydrogenase" evidence="3">
    <location>
        <begin position="1387"/>
        <end position="1455"/>
    </location>
</feature>
<dbReference type="GO" id="GO:0016491">
    <property type="term" value="F:oxidoreductase activity"/>
    <property type="evidence" value="ECO:0007669"/>
    <property type="project" value="InterPro"/>
</dbReference>
<dbReference type="SUPFAM" id="SSF54373">
    <property type="entry name" value="FAD-linked reductases, C-terminal domain"/>
    <property type="match status" value="1"/>
</dbReference>
<dbReference type="Gene3D" id="2.130.10.30">
    <property type="entry name" value="Regulator of chromosome condensation 1/beta-lactamase-inhibitor protein II"/>
    <property type="match status" value="2"/>
</dbReference>
<dbReference type="PANTHER" id="PTHR43757:SF11">
    <property type="entry name" value="SARCOSINE DEHYDROGENASE"/>
    <property type="match status" value="1"/>
</dbReference>
<dbReference type="InterPro" id="IPR029043">
    <property type="entry name" value="GcvT/YgfZ_C"/>
</dbReference>
<dbReference type="Pfam" id="PF08669">
    <property type="entry name" value="GCV_T_C"/>
    <property type="match status" value="1"/>
</dbReference>
<evidence type="ECO:0000256" key="2">
    <source>
        <dbReference type="SAM" id="MobiDB-lite"/>
    </source>
</evidence>
<dbReference type="Pfam" id="PF00171">
    <property type="entry name" value="Aldedh"/>
    <property type="match status" value="1"/>
</dbReference>
<dbReference type="SUPFAM" id="SSF51905">
    <property type="entry name" value="FAD/NAD(P)-binding domain"/>
    <property type="match status" value="1"/>
</dbReference>
<dbReference type="Pfam" id="PF01571">
    <property type="entry name" value="GCV_T"/>
    <property type="match status" value="1"/>
</dbReference>
<evidence type="ECO:0000256" key="1">
    <source>
        <dbReference type="ARBA" id="ARBA00008609"/>
    </source>
</evidence>
<dbReference type="Gene3D" id="3.30.9.10">
    <property type="entry name" value="D-Amino Acid Oxidase, subunit A, domain 2"/>
    <property type="match status" value="1"/>
</dbReference>
<feature type="domain" description="FAD dependent oxidoreductase central" evidence="7">
    <location>
        <begin position="803"/>
        <end position="859"/>
    </location>
</feature>
<dbReference type="SUPFAM" id="SSF50985">
    <property type="entry name" value="RCC1/BLIP-II"/>
    <property type="match status" value="1"/>
</dbReference>
<feature type="domain" description="GCVT N-terminal" evidence="5">
    <location>
        <begin position="861"/>
        <end position="1137"/>
    </location>
</feature>
<dbReference type="Proteomes" id="UP000186817">
    <property type="component" value="Unassembled WGS sequence"/>
</dbReference>
<dbReference type="InterPro" id="IPR006222">
    <property type="entry name" value="GCVT_N"/>
</dbReference>
<dbReference type="InterPro" id="IPR036188">
    <property type="entry name" value="FAD/NAD-bd_sf"/>
</dbReference>
<dbReference type="OrthoDB" id="498204at2759"/>
<dbReference type="InterPro" id="IPR009091">
    <property type="entry name" value="RCC1/BLIP-II"/>
</dbReference>
<comment type="similarity">
    <text evidence="1">Belongs to the GcvT family.</text>
</comment>
<dbReference type="SUPFAM" id="SSF101790">
    <property type="entry name" value="Aminomethyltransferase beta-barrel domain"/>
    <property type="match status" value="1"/>
</dbReference>
<dbReference type="SUPFAM" id="SSF103025">
    <property type="entry name" value="Folate-binding domain"/>
    <property type="match status" value="1"/>
</dbReference>
<dbReference type="InterPro" id="IPR016162">
    <property type="entry name" value="Ald_DH_N"/>
</dbReference>
<feature type="region of interest" description="Disordered" evidence="2">
    <location>
        <begin position="1786"/>
        <end position="1807"/>
    </location>
</feature>
<evidence type="ECO:0000259" key="4">
    <source>
        <dbReference type="Pfam" id="PF01266"/>
    </source>
</evidence>
<dbReference type="InterPro" id="IPR028896">
    <property type="entry name" value="GcvT/YgfZ/DmdA"/>
</dbReference>
<gene>
    <name evidence="8" type="primary">Sardh</name>
    <name evidence="8" type="ORF">AK812_SmicGene7749</name>
</gene>
<dbReference type="EMBL" id="LSRX01000111">
    <property type="protein sequence ID" value="OLQ08754.1"/>
    <property type="molecule type" value="Genomic_DNA"/>
</dbReference>
<dbReference type="Gene3D" id="2.40.30.110">
    <property type="entry name" value="Aminomethyltransferase beta-barrel domains"/>
    <property type="match status" value="1"/>
</dbReference>
<organism evidence="8 9">
    <name type="scientific">Symbiodinium microadriaticum</name>
    <name type="common">Dinoflagellate</name>
    <name type="synonym">Zooxanthella microadriatica</name>
    <dbReference type="NCBI Taxonomy" id="2951"/>
    <lineage>
        <taxon>Eukaryota</taxon>
        <taxon>Sar</taxon>
        <taxon>Alveolata</taxon>
        <taxon>Dinophyceae</taxon>
        <taxon>Suessiales</taxon>
        <taxon>Symbiodiniaceae</taxon>
        <taxon>Symbiodinium</taxon>
    </lineage>
</organism>
<evidence type="ECO:0000259" key="6">
    <source>
        <dbReference type="Pfam" id="PF08669"/>
    </source>
</evidence>
<keyword evidence="9" id="KW-1185">Reference proteome</keyword>
<dbReference type="InterPro" id="IPR016161">
    <property type="entry name" value="Ald_DH/histidinol_DH"/>
</dbReference>
<feature type="compositionally biased region" description="Acidic residues" evidence="2">
    <location>
        <begin position="1794"/>
        <end position="1805"/>
    </location>
</feature>
<dbReference type="GO" id="GO:0005739">
    <property type="term" value="C:mitochondrion"/>
    <property type="evidence" value="ECO:0007669"/>
    <property type="project" value="TreeGrafter"/>
</dbReference>
<proteinExistence type="inferred from homology"/>
<evidence type="ECO:0000259" key="5">
    <source>
        <dbReference type="Pfam" id="PF01571"/>
    </source>
</evidence>
<dbReference type="Gene3D" id="3.50.50.60">
    <property type="entry name" value="FAD/NAD(P)-binding domain"/>
    <property type="match status" value="1"/>
</dbReference>
<dbReference type="Pfam" id="PF16350">
    <property type="entry name" value="FAO_M"/>
    <property type="match status" value="1"/>
</dbReference>
<dbReference type="PANTHER" id="PTHR43757">
    <property type="entry name" value="AMINOMETHYLTRANSFERASE"/>
    <property type="match status" value="1"/>
</dbReference>
<dbReference type="InterPro" id="IPR013977">
    <property type="entry name" value="GcvT_C"/>
</dbReference>
<dbReference type="InterPro" id="IPR006076">
    <property type="entry name" value="FAD-dep_OxRdtase"/>
</dbReference>
<dbReference type="InterPro" id="IPR015590">
    <property type="entry name" value="Aldehyde_DH_dom"/>
</dbReference>
<accession>A0A1Q9EMU4</accession>
<feature type="domain" description="Aminomethyltransferase C-terminal" evidence="6">
    <location>
        <begin position="1165"/>
        <end position="1266"/>
    </location>
</feature>
<protein>
    <submittedName>
        <fullName evidence="8">Sarcosine dehydrogenase, mitochondrial</fullName>
    </submittedName>
</protein>
<evidence type="ECO:0000313" key="8">
    <source>
        <dbReference type="EMBL" id="OLQ08754.1"/>
    </source>
</evidence>